<dbReference type="InterPro" id="IPR036691">
    <property type="entry name" value="Endo/exonu/phosph_ase_sf"/>
</dbReference>
<dbReference type="Gene3D" id="3.60.10.10">
    <property type="entry name" value="Endonuclease/exonuclease/phosphatase"/>
    <property type="match status" value="1"/>
</dbReference>
<dbReference type="SUPFAM" id="SSF56219">
    <property type="entry name" value="DNase I-like"/>
    <property type="match status" value="1"/>
</dbReference>
<keyword evidence="2" id="KW-1185">Reference proteome</keyword>
<dbReference type="STRING" id="436010.A0A167X3W1"/>
<evidence type="ECO:0000313" key="2">
    <source>
        <dbReference type="Proteomes" id="UP000076532"/>
    </source>
</evidence>
<gene>
    <name evidence="1" type="ORF">FIBSPDRAFT_763852</name>
</gene>
<accession>A0A167X3W1</accession>
<proteinExistence type="predicted"/>
<evidence type="ECO:0008006" key="3">
    <source>
        <dbReference type="Google" id="ProtNLM"/>
    </source>
</evidence>
<dbReference type="AlphaFoldDB" id="A0A167X3W1"/>
<dbReference type="OrthoDB" id="2840473at2759"/>
<feature type="non-terminal residue" evidence="1">
    <location>
        <position position="121"/>
    </location>
</feature>
<name>A0A167X3W1_9AGAM</name>
<protein>
    <recommendedName>
        <fullName evidence="3">Endonuclease/exonuclease/phosphatase domain-containing protein</fullName>
    </recommendedName>
</protein>
<dbReference type="Proteomes" id="UP000076532">
    <property type="component" value="Unassembled WGS sequence"/>
</dbReference>
<evidence type="ECO:0000313" key="1">
    <source>
        <dbReference type="EMBL" id="KZP06796.1"/>
    </source>
</evidence>
<dbReference type="EMBL" id="KV417773">
    <property type="protein sequence ID" value="KZP06796.1"/>
    <property type="molecule type" value="Genomic_DNA"/>
</dbReference>
<sequence length="121" mass="14167">MSRRPTSSPTKLRIWQQNARKSLHVTYDILQQADPEKWDIIAIQEPYLDKMKKTRVNHYWRTHYPTNHSLDGQPRSRSLLLINTNISTDAYTSLQIPHHDFTGIRFSGTFGNLSIINAYIE</sequence>
<reference evidence="1 2" key="1">
    <citation type="journal article" date="2016" name="Mol. Biol. Evol.">
        <title>Comparative Genomics of Early-Diverging Mushroom-Forming Fungi Provides Insights into the Origins of Lignocellulose Decay Capabilities.</title>
        <authorList>
            <person name="Nagy L.G."/>
            <person name="Riley R."/>
            <person name="Tritt A."/>
            <person name="Adam C."/>
            <person name="Daum C."/>
            <person name="Floudas D."/>
            <person name="Sun H."/>
            <person name="Yadav J.S."/>
            <person name="Pangilinan J."/>
            <person name="Larsson K.H."/>
            <person name="Matsuura K."/>
            <person name="Barry K."/>
            <person name="Labutti K."/>
            <person name="Kuo R."/>
            <person name="Ohm R.A."/>
            <person name="Bhattacharya S.S."/>
            <person name="Shirouzu T."/>
            <person name="Yoshinaga Y."/>
            <person name="Martin F.M."/>
            <person name="Grigoriev I.V."/>
            <person name="Hibbett D.S."/>
        </authorList>
    </citation>
    <scope>NUCLEOTIDE SEQUENCE [LARGE SCALE GENOMIC DNA]</scope>
    <source>
        <strain evidence="1 2">CBS 109695</strain>
    </source>
</reference>
<organism evidence="1 2">
    <name type="scientific">Athelia psychrophila</name>
    <dbReference type="NCBI Taxonomy" id="1759441"/>
    <lineage>
        <taxon>Eukaryota</taxon>
        <taxon>Fungi</taxon>
        <taxon>Dikarya</taxon>
        <taxon>Basidiomycota</taxon>
        <taxon>Agaricomycotina</taxon>
        <taxon>Agaricomycetes</taxon>
        <taxon>Agaricomycetidae</taxon>
        <taxon>Atheliales</taxon>
        <taxon>Atheliaceae</taxon>
        <taxon>Athelia</taxon>
    </lineage>
</organism>